<dbReference type="PANTHER" id="PTHR15503">
    <property type="entry name" value="LDOC1 RELATED"/>
    <property type="match status" value="1"/>
</dbReference>
<dbReference type="CDD" id="cd00303">
    <property type="entry name" value="retropepsin_like"/>
    <property type="match status" value="1"/>
</dbReference>
<dbReference type="Proteomes" id="UP000187283">
    <property type="component" value="Unassembled WGS sequence"/>
</dbReference>
<dbReference type="SUPFAM" id="SSF50630">
    <property type="entry name" value="Acid proteases"/>
    <property type="match status" value="1"/>
</dbReference>
<proteinExistence type="predicted"/>
<protein>
    <submittedName>
        <fullName evidence="3">Retrotransposon-derived protein PEG10</fullName>
    </submittedName>
</protein>
<evidence type="ECO:0000313" key="4">
    <source>
        <dbReference type="Proteomes" id="UP000187283"/>
    </source>
</evidence>
<evidence type="ECO:0000259" key="2">
    <source>
        <dbReference type="Pfam" id="PF03732"/>
    </source>
</evidence>
<dbReference type="InterPro" id="IPR032567">
    <property type="entry name" value="RTL1-rel"/>
</dbReference>
<evidence type="ECO:0000313" key="3">
    <source>
        <dbReference type="EMBL" id="OMJ14567.1"/>
    </source>
</evidence>
<feature type="region of interest" description="Disordered" evidence="1">
    <location>
        <begin position="448"/>
        <end position="544"/>
    </location>
</feature>
<dbReference type="OrthoDB" id="5599419at2759"/>
<feature type="compositionally biased region" description="Polar residues" evidence="1">
    <location>
        <begin position="518"/>
        <end position="544"/>
    </location>
</feature>
<evidence type="ECO:0000256" key="1">
    <source>
        <dbReference type="SAM" id="MobiDB-lite"/>
    </source>
</evidence>
<feature type="domain" description="Retrotransposon gag" evidence="2">
    <location>
        <begin position="90"/>
        <end position="181"/>
    </location>
</feature>
<feature type="compositionally biased region" description="Basic and acidic residues" evidence="1">
    <location>
        <begin position="507"/>
        <end position="517"/>
    </location>
</feature>
<organism evidence="3 4">
    <name type="scientific">Smittium culicis</name>
    <dbReference type="NCBI Taxonomy" id="133412"/>
    <lineage>
        <taxon>Eukaryota</taxon>
        <taxon>Fungi</taxon>
        <taxon>Fungi incertae sedis</taxon>
        <taxon>Zoopagomycota</taxon>
        <taxon>Kickxellomycotina</taxon>
        <taxon>Harpellomycetes</taxon>
        <taxon>Harpellales</taxon>
        <taxon>Legeriomycetaceae</taxon>
        <taxon>Smittium</taxon>
    </lineage>
</organism>
<dbReference type="PANTHER" id="PTHR15503:SF22">
    <property type="entry name" value="TRANSPOSON TY3-I GAG POLYPROTEIN"/>
    <property type="match status" value="1"/>
</dbReference>
<comment type="caution">
    <text evidence="3">The sequence shown here is derived from an EMBL/GenBank/DDBJ whole genome shotgun (WGS) entry which is preliminary data.</text>
</comment>
<dbReference type="AlphaFoldDB" id="A0A1R1XIU4"/>
<dbReference type="STRING" id="133412.A0A1R1XIU4"/>
<feature type="region of interest" description="Disordered" evidence="1">
    <location>
        <begin position="214"/>
        <end position="240"/>
    </location>
</feature>
<keyword evidence="4" id="KW-1185">Reference proteome</keyword>
<reference evidence="3 4" key="1">
    <citation type="submission" date="2017-01" db="EMBL/GenBank/DDBJ databases">
        <authorList>
            <person name="Mah S.A."/>
            <person name="Swanson W.J."/>
            <person name="Moy G.W."/>
            <person name="Vacquier V.D."/>
        </authorList>
    </citation>
    <scope>NUCLEOTIDE SEQUENCE [LARGE SCALE GENOMIC DNA]</scope>
    <source>
        <strain evidence="3 4">GSMNP</strain>
    </source>
</reference>
<dbReference type="Pfam" id="PF03732">
    <property type="entry name" value="Retrotrans_gag"/>
    <property type="match status" value="1"/>
</dbReference>
<sequence>MNQEEVNHLIDENQRLSEENAKLIALQTTAKISTIAPTLATMPNVPIARISLPERYDGDRSQFRGFTNQCRLLFFSYPDQYNSATSKVSLVMSLLTGNALRWASPYIEKGSSVLFDYELFMIEFSKVFDDPQRTQTANDAIRALRQGSTPVSMYASEFRRLMMDLDWNESALVSQFSEGLHDRILDTLALFETPSDLEGYINAAITVDARLTRRKDDKSRKRMGKLPGSETNGKPVLNLRPASTELSPRDIVSPSTQLSCSVPRPEHDHRFLVQVTVHSSSTPNFQIKAMIDSGASGMFINKKLAKAFAIPTVPKKDPVYVEFIDGSPLNEGPITHETIPLKIQITNDHWEETTFEILSSNHADMILGLPWLERHEPTINWAKRKILFEGAYSSRLNHKSSKNPYNHRQTLTYTPQSYDTQVNATKESKNDNLHLTKELQVILAPESDNTPCNNNHHKEHHELPSPDLEVPGIPNYTDTKPESDSQESTSTDYFTDPLEELDTSVTSDHKASAHEMSETTSYTITTNADHPSVDQPWSDTTIDL</sequence>
<name>A0A1R1XIU4_9FUNG</name>
<dbReference type="InterPro" id="IPR005162">
    <property type="entry name" value="Retrotrans_gag_dom"/>
</dbReference>
<gene>
    <name evidence="3" type="ORF">AYI70_g7797</name>
</gene>
<dbReference type="EMBL" id="LSSN01003013">
    <property type="protein sequence ID" value="OMJ14567.1"/>
    <property type="molecule type" value="Genomic_DNA"/>
</dbReference>
<accession>A0A1R1XIU4</accession>
<dbReference type="Gene3D" id="2.40.70.10">
    <property type="entry name" value="Acid Proteases"/>
    <property type="match status" value="1"/>
</dbReference>
<dbReference type="Pfam" id="PF13975">
    <property type="entry name" value="gag-asp_proteas"/>
    <property type="match status" value="1"/>
</dbReference>
<dbReference type="InterPro" id="IPR021109">
    <property type="entry name" value="Peptidase_aspartic_dom_sf"/>
</dbReference>